<dbReference type="KEGG" id="tbr:Tb10.70.2870"/>
<dbReference type="PaxDb" id="5691-EAN77856"/>
<keyword evidence="3" id="KW-1185">Reference proteome</keyword>
<proteinExistence type="predicted"/>
<dbReference type="VEuPathDB" id="TriTrypDB:Tb927.10.4360"/>
<name>Q38BG4_TRYB2</name>
<dbReference type="GeneID" id="3661751"/>
<gene>
    <name evidence="2" type="ORF">Tb10.70.2870</name>
</gene>
<organism evidence="2 3">
    <name type="scientific">Trypanosoma brucei brucei (strain 927/4 GUTat10.1)</name>
    <dbReference type="NCBI Taxonomy" id="185431"/>
    <lineage>
        <taxon>Eukaryota</taxon>
        <taxon>Discoba</taxon>
        <taxon>Euglenozoa</taxon>
        <taxon>Kinetoplastea</taxon>
        <taxon>Metakinetoplastina</taxon>
        <taxon>Trypanosomatida</taxon>
        <taxon>Trypanosomatidae</taxon>
        <taxon>Trypanosoma</taxon>
    </lineage>
</organism>
<dbReference type="Proteomes" id="UP000008524">
    <property type="component" value="Chromosome 10"/>
</dbReference>
<dbReference type="EMBL" id="CM000208">
    <property type="protein sequence ID" value="EAN77856.1"/>
    <property type="molecule type" value="Genomic_DNA"/>
</dbReference>
<evidence type="ECO:0000256" key="1">
    <source>
        <dbReference type="SAM" id="MobiDB-lite"/>
    </source>
</evidence>
<dbReference type="AlphaFoldDB" id="Q38BG4"/>
<accession>Q38BG4</accession>
<reference evidence="2 3" key="2">
    <citation type="journal article" date="2005" name="Science">
        <title>The genome of the African trypanosome Trypanosoma brucei.</title>
        <authorList>
            <person name="Berriman M."/>
            <person name="Ghedin E."/>
            <person name="Hertz-Fowler C."/>
            <person name="Blandin G."/>
            <person name="Renauld H."/>
            <person name="Bartholomeu D.C."/>
            <person name="Lennard N.J."/>
            <person name="Caler E."/>
            <person name="Hamlin N.E."/>
            <person name="Haas B."/>
            <person name="Bohme U."/>
            <person name="Hannick L."/>
            <person name="Aslett M.A."/>
            <person name="Shallom J."/>
            <person name="Marcello L."/>
            <person name="Hou L."/>
            <person name="Wickstead B."/>
            <person name="Alsmark U.C."/>
            <person name="Arrowsmith C."/>
            <person name="Atkin R.J."/>
            <person name="Barron A.J."/>
            <person name="Bringaud F."/>
            <person name="Brooks K."/>
            <person name="Carrington M."/>
            <person name="Cherevach I."/>
            <person name="Chillingworth T.J."/>
            <person name="Churcher C."/>
            <person name="Clark L.N."/>
            <person name="Corton C.H."/>
            <person name="Cronin A."/>
            <person name="Davies R.M."/>
            <person name="Doggett J."/>
            <person name="Djikeng A."/>
            <person name="Feldblyum T."/>
            <person name="Field M.C."/>
            <person name="Fraser A."/>
            <person name="Goodhead I."/>
            <person name="Hance Z."/>
            <person name="Harper D."/>
            <person name="Harris B.R."/>
            <person name="Hauser H."/>
            <person name="Hostetler J."/>
            <person name="Ivens A."/>
            <person name="Jagels K."/>
            <person name="Johnson D."/>
            <person name="Johnson J."/>
            <person name="Jones K."/>
            <person name="Kerhornou A.X."/>
            <person name="Koo H."/>
            <person name="Larke N."/>
            <person name="Landfear S."/>
            <person name="Larkin C."/>
            <person name="Leech V."/>
            <person name="Line A."/>
            <person name="Lord A."/>
            <person name="Macleod A."/>
            <person name="Mooney P.J."/>
            <person name="Moule S."/>
            <person name="Martin D.M."/>
            <person name="Morgan G.W."/>
            <person name="Mungall K."/>
            <person name="Norbertczak H."/>
            <person name="Ormond D."/>
            <person name="Pai G."/>
            <person name="Peacock C.S."/>
            <person name="Peterson J."/>
            <person name="Quail M.A."/>
            <person name="Rabbinowitsch E."/>
            <person name="Rajandream M.A."/>
            <person name="Reitter C."/>
            <person name="Salzberg S.L."/>
            <person name="Sanders M."/>
            <person name="Schobel S."/>
            <person name="Sharp S."/>
            <person name="Simmonds M."/>
            <person name="Simpson A.J."/>
            <person name="Tallon L."/>
            <person name="Turner C.M."/>
            <person name="Tait A."/>
            <person name="Tivey A.R."/>
            <person name="Van Aken S."/>
            <person name="Walker D."/>
            <person name="Wanless D."/>
            <person name="Wang S."/>
            <person name="White B."/>
            <person name="White O."/>
            <person name="Whitehead S."/>
            <person name="Woodward J."/>
            <person name="Wortman J."/>
            <person name="Adams M.D."/>
            <person name="Embley T.M."/>
            <person name="Gull K."/>
            <person name="Ullu E."/>
            <person name="Barry J.D."/>
            <person name="Fairlamb A.H."/>
            <person name="Opperdoes F."/>
            <person name="Barrell B.G."/>
            <person name="Donelson J.E."/>
            <person name="Hall N."/>
            <person name="Fraser C.M."/>
            <person name="Melville S.E."/>
            <person name="El-Sayed N.M."/>
        </authorList>
    </citation>
    <scope>NUCLEOTIDE SEQUENCE [LARGE SCALE GENOMIC DNA]</scope>
    <source>
        <strain evidence="2 3">927/4 GUTat10.1</strain>
    </source>
</reference>
<dbReference type="RefSeq" id="XP_822684.1">
    <property type="nucleotide sequence ID" value="XM_817591.1"/>
</dbReference>
<dbReference type="InParanoid" id="Q38BG4"/>
<evidence type="ECO:0000313" key="3">
    <source>
        <dbReference type="Proteomes" id="UP000008524"/>
    </source>
</evidence>
<reference evidence="2 3" key="1">
    <citation type="journal article" date="2005" name="Science">
        <title>Comparative genomics of trypanosomatid parasitic protozoa.</title>
        <authorList>
            <person name="El-Sayed N.M."/>
            <person name="Myler P.J."/>
            <person name="Blandin G."/>
            <person name="Berriman M."/>
            <person name="Crabtree J."/>
            <person name="Aggarwal G."/>
            <person name="Caler E."/>
            <person name="Renauld H."/>
            <person name="Worthey E.A."/>
            <person name="Hertz-Fowler C."/>
            <person name="Ghedin E."/>
            <person name="Peacock C."/>
            <person name="Bartholomeu D.C."/>
            <person name="Haas B.J."/>
            <person name="Tran A.N."/>
            <person name="Wortman J.R."/>
            <person name="Alsmark U.C."/>
            <person name="Angiuoli S."/>
            <person name="Anupama A."/>
            <person name="Badger J."/>
            <person name="Bringaud F."/>
            <person name="Cadag E."/>
            <person name="Carlton J.M."/>
            <person name="Cerqueira G.C."/>
            <person name="Creasy T."/>
            <person name="Delcher A.L."/>
            <person name="Djikeng A."/>
            <person name="Embley T.M."/>
            <person name="Hauser C."/>
            <person name="Ivens A.C."/>
            <person name="Kummerfeld S.K."/>
            <person name="Pereira-Leal J.B."/>
            <person name="Nilsson D."/>
            <person name="Peterson J."/>
            <person name="Salzberg S.L."/>
            <person name="Shallom J."/>
            <person name="Silva J.C."/>
            <person name="Sundaram J."/>
            <person name="Westenberger S."/>
            <person name="White O."/>
            <person name="Melville S.E."/>
            <person name="Donelson J.E."/>
            <person name="Andersson B."/>
            <person name="Stuart K.D."/>
            <person name="Hall N."/>
        </authorList>
    </citation>
    <scope>NUCLEOTIDE SEQUENCE [LARGE SCALE GENOMIC DNA]</scope>
    <source>
        <strain evidence="2 3">927/4 GUTat10.1</strain>
    </source>
</reference>
<feature type="compositionally biased region" description="Polar residues" evidence="1">
    <location>
        <begin position="80"/>
        <end position="102"/>
    </location>
</feature>
<feature type="region of interest" description="Disordered" evidence="1">
    <location>
        <begin position="1"/>
        <end position="20"/>
    </location>
</feature>
<evidence type="ECO:0000313" key="2">
    <source>
        <dbReference type="EMBL" id="EAN77856.1"/>
    </source>
</evidence>
<protein>
    <submittedName>
        <fullName evidence="2">Uncharacterized protein</fullName>
    </submittedName>
</protein>
<feature type="region of interest" description="Disordered" evidence="1">
    <location>
        <begin position="80"/>
        <end position="112"/>
    </location>
</feature>
<sequence>MRGGGGGEERCTQPISIGYHKSPGVTCSFFFFKSSQTLPKYQNAPPPSPQHHQKLVAEIAPLPFRSFRWPVKCRMENITSSSPSLRTNYPHSSPPQRCGTSSEPHHLQKRRR</sequence>